<comment type="caution">
    <text evidence="1">The sequence shown here is derived from an EMBL/GenBank/DDBJ whole genome shotgun (WGS) entry which is preliminary data.</text>
</comment>
<evidence type="ECO:0000313" key="1">
    <source>
        <dbReference type="EMBL" id="GIX75987.1"/>
    </source>
</evidence>
<accession>A0AAV4MX99</accession>
<evidence type="ECO:0000313" key="2">
    <source>
        <dbReference type="Proteomes" id="UP001054837"/>
    </source>
</evidence>
<sequence>MRRTKRRGFVLLVWRESGLCDFCEDPPPDICFEGPSSVPGRNFPGVGKEETIDPIELRGKRELLTIDLRVLGLRVALGQPRLGAVSGARLGAAQMPEELAQAGLLLLSGHISLKKENQNL</sequence>
<keyword evidence="2" id="KW-1185">Reference proteome</keyword>
<dbReference type="EMBL" id="BPLQ01000884">
    <property type="protein sequence ID" value="GIX75987.1"/>
    <property type="molecule type" value="Genomic_DNA"/>
</dbReference>
<dbReference type="Proteomes" id="UP001054837">
    <property type="component" value="Unassembled WGS sequence"/>
</dbReference>
<proteinExistence type="predicted"/>
<name>A0AAV4MX99_9ARAC</name>
<organism evidence="1 2">
    <name type="scientific">Caerostris darwini</name>
    <dbReference type="NCBI Taxonomy" id="1538125"/>
    <lineage>
        <taxon>Eukaryota</taxon>
        <taxon>Metazoa</taxon>
        <taxon>Ecdysozoa</taxon>
        <taxon>Arthropoda</taxon>
        <taxon>Chelicerata</taxon>
        <taxon>Arachnida</taxon>
        <taxon>Araneae</taxon>
        <taxon>Araneomorphae</taxon>
        <taxon>Entelegynae</taxon>
        <taxon>Araneoidea</taxon>
        <taxon>Araneidae</taxon>
        <taxon>Caerostris</taxon>
    </lineage>
</organism>
<protein>
    <submittedName>
        <fullName evidence="1">Uncharacterized protein</fullName>
    </submittedName>
</protein>
<dbReference type="AlphaFoldDB" id="A0AAV4MX99"/>
<gene>
    <name evidence="1" type="ORF">CDAR_496291</name>
</gene>
<reference evidence="1 2" key="1">
    <citation type="submission" date="2021-06" db="EMBL/GenBank/DDBJ databases">
        <title>Caerostris darwini draft genome.</title>
        <authorList>
            <person name="Kono N."/>
            <person name="Arakawa K."/>
        </authorList>
    </citation>
    <scope>NUCLEOTIDE SEQUENCE [LARGE SCALE GENOMIC DNA]</scope>
</reference>